<protein>
    <submittedName>
        <fullName evidence="2">Alpha/beta hydrolase</fullName>
    </submittedName>
</protein>
<dbReference type="PROSITE" id="PS51257">
    <property type="entry name" value="PROKAR_LIPOPROTEIN"/>
    <property type="match status" value="1"/>
</dbReference>
<dbReference type="PANTHER" id="PTHR43689:SF8">
    <property type="entry name" value="ALPHA_BETA-HYDROLASES SUPERFAMILY PROTEIN"/>
    <property type="match status" value="1"/>
</dbReference>
<name>A0A6L9LGH6_9BACT</name>
<proteinExistence type="predicted"/>
<dbReference type="SUPFAM" id="SSF53474">
    <property type="entry name" value="alpha/beta-Hydrolases"/>
    <property type="match status" value="1"/>
</dbReference>
<dbReference type="AlphaFoldDB" id="A0A6L9LGH6"/>
<dbReference type="RefSeq" id="WP_163954908.1">
    <property type="nucleotide sequence ID" value="NZ_JAAFZH010000020.1"/>
</dbReference>
<dbReference type="PANTHER" id="PTHR43689">
    <property type="entry name" value="HYDROLASE"/>
    <property type="match status" value="1"/>
</dbReference>
<dbReference type="GO" id="GO:0016787">
    <property type="term" value="F:hydrolase activity"/>
    <property type="evidence" value="ECO:0007669"/>
    <property type="project" value="UniProtKB-KW"/>
</dbReference>
<keyword evidence="3" id="KW-1185">Reference proteome</keyword>
<sequence length="290" mass="32522">MKAWLTKYRFYSLLSLLMITWLVLAQGCMSFRTTDSKAVAEFAQRGLTLVPQQLTLASRTLHYMTIGDTDQPTLIFVHGSPGSWNAFETYLRDSLLLEHFRMASLDRPGFGTSNFGKSTGIQEQSDLLSPVLHKLKNGKPMYLIGHSLGVPIILKLAADNPDLPIAGLVLLAGSVSPADEPRERWRGLLDAPPFRYLLPGAIRASNHELRLFKQDIVTIQPAFKRITCPVFIMHGDKDPLVPPPNAIYARKMLVNSAHVELIWLKEANHFIPWTRFPYIRAVLLGIALNP</sequence>
<dbReference type="Proteomes" id="UP000474175">
    <property type="component" value="Unassembled WGS sequence"/>
</dbReference>
<dbReference type="EMBL" id="JAAFZH010000020">
    <property type="protein sequence ID" value="NDU98777.1"/>
    <property type="molecule type" value="Genomic_DNA"/>
</dbReference>
<evidence type="ECO:0000259" key="1">
    <source>
        <dbReference type="Pfam" id="PF12697"/>
    </source>
</evidence>
<keyword evidence="2" id="KW-0378">Hydrolase</keyword>
<feature type="domain" description="AB hydrolase-1" evidence="1">
    <location>
        <begin position="74"/>
        <end position="271"/>
    </location>
</feature>
<dbReference type="Pfam" id="PF12697">
    <property type="entry name" value="Abhydrolase_6"/>
    <property type="match status" value="1"/>
</dbReference>
<dbReference type="Gene3D" id="3.40.50.1820">
    <property type="entry name" value="alpha/beta hydrolase"/>
    <property type="match status" value="1"/>
</dbReference>
<reference evidence="2 3" key="1">
    <citation type="submission" date="2020-02" db="EMBL/GenBank/DDBJ databases">
        <title>Draft genome sequence of two Spirosoma agri KCTC 52727 and Spirosoma terrae KCTC 52035.</title>
        <authorList>
            <person name="Rojas J."/>
            <person name="Ambika Manirajan B."/>
            <person name="Suarez C."/>
            <person name="Ratering S."/>
            <person name="Schnell S."/>
        </authorList>
    </citation>
    <scope>NUCLEOTIDE SEQUENCE [LARGE SCALE GENOMIC DNA]</scope>
    <source>
        <strain evidence="2 3">KCTC 52035</strain>
    </source>
</reference>
<comment type="caution">
    <text evidence="2">The sequence shown here is derived from an EMBL/GenBank/DDBJ whole genome shotgun (WGS) entry which is preliminary data.</text>
</comment>
<evidence type="ECO:0000313" key="3">
    <source>
        <dbReference type="Proteomes" id="UP000474175"/>
    </source>
</evidence>
<dbReference type="InterPro" id="IPR029058">
    <property type="entry name" value="AB_hydrolase_fold"/>
</dbReference>
<evidence type="ECO:0000313" key="2">
    <source>
        <dbReference type="EMBL" id="NDU98777.1"/>
    </source>
</evidence>
<accession>A0A6L9LGH6</accession>
<gene>
    <name evidence="2" type="ORF">GK108_28085</name>
</gene>
<organism evidence="2 3">
    <name type="scientific">Spirosoma terrae</name>
    <dbReference type="NCBI Taxonomy" id="1968276"/>
    <lineage>
        <taxon>Bacteria</taxon>
        <taxon>Pseudomonadati</taxon>
        <taxon>Bacteroidota</taxon>
        <taxon>Cytophagia</taxon>
        <taxon>Cytophagales</taxon>
        <taxon>Cytophagaceae</taxon>
        <taxon>Spirosoma</taxon>
    </lineage>
</organism>
<dbReference type="InterPro" id="IPR000073">
    <property type="entry name" value="AB_hydrolase_1"/>
</dbReference>